<dbReference type="Proteomes" id="UP000236569">
    <property type="component" value="Unassembled WGS sequence"/>
</dbReference>
<dbReference type="OrthoDB" id="60411at2"/>
<organism evidence="1 2">
    <name type="scientific">Deinococcus aerius</name>
    <dbReference type="NCBI Taxonomy" id="200253"/>
    <lineage>
        <taxon>Bacteria</taxon>
        <taxon>Thermotogati</taxon>
        <taxon>Deinococcota</taxon>
        <taxon>Deinococci</taxon>
        <taxon>Deinococcales</taxon>
        <taxon>Deinococcaceae</taxon>
        <taxon>Deinococcus</taxon>
    </lineage>
</organism>
<name>A0A2I9CX07_9DEIO</name>
<proteinExistence type="predicted"/>
<dbReference type="EMBL" id="BFAG01000009">
    <property type="protein sequence ID" value="GBF06594.1"/>
    <property type="molecule type" value="Genomic_DNA"/>
</dbReference>
<comment type="caution">
    <text evidence="1">The sequence shown here is derived from an EMBL/GenBank/DDBJ whole genome shotgun (WGS) entry which is preliminary data.</text>
</comment>
<gene>
    <name evidence="1" type="ORF">DAERI_090180</name>
</gene>
<dbReference type="Pfam" id="PF20181">
    <property type="entry name" value="DUF6544"/>
    <property type="match status" value="1"/>
</dbReference>
<reference evidence="2" key="1">
    <citation type="submission" date="2018-01" db="EMBL/GenBank/DDBJ databases">
        <title>Draft Genome Sequence of the Radioresistant Bacterium Deinococcus aerius TR0125, Isolated from the Higher Atmosphere above Japan.</title>
        <authorList>
            <person name="Satoh K."/>
            <person name="Arai H."/>
            <person name="Sanzen T."/>
            <person name="Kawaguchi Y."/>
            <person name="Hayashi H."/>
            <person name="Yokobori S."/>
            <person name="Yamagishi A."/>
            <person name="Oono Y."/>
            <person name="Narumi I."/>
        </authorList>
    </citation>
    <scope>NUCLEOTIDE SEQUENCE [LARGE SCALE GENOMIC DNA]</scope>
    <source>
        <strain evidence="2">TR0125</strain>
    </source>
</reference>
<dbReference type="RefSeq" id="WP_103129951.1">
    <property type="nucleotide sequence ID" value="NZ_BFAG01000009.1"/>
</dbReference>
<dbReference type="AlphaFoldDB" id="A0A2I9CX07"/>
<keyword evidence="2" id="KW-1185">Reference proteome</keyword>
<evidence type="ECO:0000313" key="1">
    <source>
        <dbReference type="EMBL" id="GBF06594.1"/>
    </source>
</evidence>
<sequence length="278" mass="30757">MILRRVLGVLFGLLVVLALAGWIGLQFPPTPFPAAAGNAAGRASTPEVVPIPAGLPGPVERFYRQTYGDWVPVITSAVITGRAGLRPLPWVPTIQGRFRFTHEAGRNYRHAVEATWYGRPFLQFDESYLGGVSRQETPFGSNANDPEGAQAANLALWAEAVWFPALYLTDPRVRWESLDDDTAVLSVPFGDDRERFLVRFDPATGRPFLLEAMRYKDVSNPNKVLWLAQIREWGAYGGVNLPRTVTFTWADEGRPSETLTAEDIDYNVDVVPALRGSG</sequence>
<dbReference type="InterPro" id="IPR046674">
    <property type="entry name" value="DUF6544"/>
</dbReference>
<evidence type="ECO:0000313" key="2">
    <source>
        <dbReference type="Proteomes" id="UP000236569"/>
    </source>
</evidence>
<accession>A0A2I9CX07</accession>
<protein>
    <submittedName>
        <fullName evidence="1">Uncharacterized protein</fullName>
    </submittedName>
</protein>